<dbReference type="PANTHER" id="PTHR10953">
    <property type="entry name" value="UBIQUITIN-ACTIVATING ENZYME E1"/>
    <property type="match status" value="1"/>
</dbReference>
<keyword evidence="4" id="KW-0934">Plastid</keyword>
<dbReference type="SUPFAM" id="SSF52821">
    <property type="entry name" value="Rhodanese/Cell cycle control phosphatase"/>
    <property type="match status" value="1"/>
</dbReference>
<geneLocation type="chloroplast" evidence="4"/>
<evidence type="ECO:0000313" key="4">
    <source>
        <dbReference type="EMBL" id="ARW68585.1"/>
    </source>
</evidence>
<dbReference type="InterPro" id="IPR001763">
    <property type="entry name" value="Rhodanese-like_dom"/>
</dbReference>
<gene>
    <name evidence="4" type="primary">moeB</name>
</gene>
<dbReference type="EMBL" id="MF101452">
    <property type="protein sequence ID" value="ARW68585.1"/>
    <property type="molecule type" value="Genomic_DNA"/>
</dbReference>
<dbReference type="PANTHER" id="PTHR10953:SF102">
    <property type="entry name" value="ADENYLYLTRANSFERASE AND SULFURTRANSFERASE MOCS3"/>
    <property type="match status" value="1"/>
</dbReference>
<dbReference type="InterPro" id="IPR036873">
    <property type="entry name" value="Rhodanese-like_dom_sf"/>
</dbReference>
<dbReference type="CDD" id="cd00158">
    <property type="entry name" value="RHOD"/>
    <property type="match status" value="1"/>
</dbReference>
<protein>
    <submittedName>
        <fullName evidence="4">Molybdopterin biosynthesis protein</fullName>
    </submittedName>
</protein>
<evidence type="ECO:0000256" key="2">
    <source>
        <dbReference type="SAM" id="Phobius"/>
    </source>
</evidence>
<accession>A0A1Z1MS46</accession>
<dbReference type="GO" id="GO:0005737">
    <property type="term" value="C:cytoplasm"/>
    <property type="evidence" value="ECO:0007669"/>
    <property type="project" value="TreeGrafter"/>
</dbReference>
<dbReference type="InterPro" id="IPR000594">
    <property type="entry name" value="ThiF_NAD_FAD-bd"/>
</dbReference>
<dbReference type="GO" id="GO:0008641">
    <property type="term" value="F:ubiquitin-like modifier activating enzyme activity"/>
    <property type="evidence" value="ECO:0007669"/>
    <property type="project" value="InterPro"/>
</dbReference>
<dbReference type="AlphaFoldDB" id="A0A1Z1MS46"/>
<dbReference type="Gene3D" id="3.40.50.720">
    <property type="entry name" value="NAD(P)-binding Rossmann-like Domain"/>
    <property type="match status" value="1"/>
</dbReference>
<feature type="transmembrane region" description="Helical" evidence="2">
    <location>
        <begin position="41"/>
        <end position="68"/>
    </location>
</feature>
<keyword evidence="2" id="KW-1133">Transmembrane helix</keyword>
<dbReference type="Pfam" id="PF00899">
    <property type="entry name" value="ThiF"/>
    <property type="match status" value="1"/>
</dbReference>
<dbReference type="GO" id="GO:0016779">
    <property type="term" value="F:nucleotidyltransferase activity"/>
    <property type="evidence" value="ECO:0007669"/>
    <property type="project" value="TreeGrafter"/>
</dbReference>
<dbReference type="RefSeq" id="YP_009399188.1">
    <property type="nucleotide sequence ID" value="NC_035295.1"/>
</dbReference>
<dbReference type="SUPFAM" id="SSF69572">
    <property type="entry name" value="Activating enzymes of the ubiquitin-like proteins"/>
    <property type="match status" value="1"/>
</dbReference>
<dbReference type="PROSITE" id="PS50206">
    <property type="entry name" value="RHODANESE_3"/>
    <property type="match status" value="1"/>
</dbReference>
<feature type="domain" description="Rhodanese" evidence="3">
    <location>
        <begin position="275"/>
        <end position="334"/>
    </location>
</feature>
<dbReference type="FunFam" id="3.40.50.720:FF:000080">
    <property type="entry name" value="Thiazole biosynthesis adenylyltransferase ThiF"/>
    <property type="match status" value="1"/>
</dbReference>
<dbReference type="InterPro" id="IPR035985">
    <property type="entry name" value="Ubiquitin-activating_enz"/>
</dbReference>
<sequence>MLNPNISKVFLESIEYKLYGKHLILNNIGLKGQKRLKKSKVLIIGAGGIGCPTILYLSLIGIGLIGVVDSDKVELSNLSRQILYNTSDINNKKCDSAKNKLSNTVPYCKIVKHPYRLTKNNALEIIQYYDLIIDATDNFTTRYIIDRICYKLHKPYIYGAVANFESQLSLFNYKNNIRYSDIYKKIKTLFNDCNNNGIIGIVTGHIGLLQALEAIKIILGLNNNINNNLIIYYMLNNSSKQIKIYPTRLINNIKTQNNKINTKQNKNISYNYENLTNRYMIIDIRKSYEFLGYHIPCAINIPLNKLQHKKTLIFLQKYSKQTNLYLYCNRSYRSLIINKTLNSLHIKHFILYHL</sequence>
<keyword evidence="2" id="KW-0472">Membrane</keyword>
<evidence type="ECO:0000256" key="1">
    <source>
        <dbReference type="ARBA" id="ARBA00009919"/>
    </source>
</evidence>
<dbReference type="InterPro" id="IPR045886">
    <property type="entry name" value="ThiF/MoeB/HesA"/>
</dbReference>
<dbReference type="Gene3D" id="3.40.250.10">
    <property type="entry name" value="Rhodanese-like domain"/>
    <property type="match status" value="1"/>
</dbReference>
<name>A0A1Z1MS46_9FLOR</name>
<keyword evidence="2" id="KW-0812">Transmembrane</keyword>
<dbReference type="GeneID" id="33361837"/>
<keyword evidence="4" id="KW-0150">Chloroplast</keyword>
<evidence type="ECO:0000259" key="3">
    <source>
        <dbReference type="PROSITE" id="PS50206"/>
    </source>
</evidence>
<organism evidence="4">
    <name type="scientific">Taenioma perpusillum</name>
    <dbReference type="NCBI Taxonomy" id="210852"/>
    <lineage>
        <taxon>Eukaryota</taxon>
        <taxon>Rhodophyta</taxon>
        <taxon>Florideophyceae</taxon>
        <taxon>Rhodymeniophycidae</taxon>
        <taxon>Ceramiales</taxon>
        <taxon>Delesseriaceae</taxon>
        <taxon>Taenioma</taxon>
    </lineage>
</organism>
<reference evidence="4" key="1">
    <citation type="journal article" date="2017" name="J. Phycol.">
        <title>Analysis of chloroplast genomes and a supermatrix inform reclassification of the Rhodomelaceae (Rhodophyta).</title>
        <authorList>
            <person name="Diaz-Tapia P."/>
            <person name="Maggs C.A."/>
            <person name="West J.A."/>
            <person name="Verbruggen H."/>
        </authorList>
    </citation>
    <scope>NUCLEOTIDE SEQUENCE</scope>
    <source>
        <strain evidence="4">PD1676</strain>
    </source>
</reference>
<dbReference type="GO" id="GO:0004792">
    <property type="term" value="F:thiosulfate-cyanide sulfurtransferase activity"/>
    <property type="evidence" value="ECO:0007669"/>
    <property type="project" value="TreeGrafter"/>
</dbReference>
<dbReference type="CDD" id="cd00757">
    <property type="entry name" value="ThiF_MoeB_HesA_family"/>
    <property type="match status" value="1"/>
</dbReference>
<comment type="similarity">
    <text evidence="1">Belongs to the HesA/MoeB/ThiF family.</text>
</comment>
<proteinExistence type="inferred from homology"/>
<dbReference type="Pfam" id="PF00581">
    <property type="entry name" value="Rhodanese"/>
    <property type="match status" value="1"/>
</dbReference>